<dbReference type="SUPFAM" id="SSF52141">
    <property type="entry name" value="Uracil-DNA glycosylase-like"/>
    <property type="match status" value="1"/>
</dbReference>
<dbReference type="NCBIfam" id="TIGR04274">
    <property type="entry name" value="hypoxanDNAglyco"/>
    <property type="match status" value="1"/>
</dbReference>
<dbReference type="AlphaFoldDB" id="A0A9D1HTN9"/>
<dbReference type="SMART" id="SM00986">
    <property type="entry name" value="UDG"/>
    <property type="match status" value="1"/>
</dbReference>
<feature type="domain" description="Uracil-DNA glycosylase-like" evidence="1">
    <location>
        <begin position="10"/>
        <end position="160"/>
    </location>
</feature>
<dbReference type="GO" id="GO:0033958">
    <property type="term" value="F:DNA-deoxyinosine glycosylase activity"/>
    <property type="evidence" value="ECO:0007669"/>
    <property type="project" value="UniProtKB-EC"/>
</dbReference>
<evidence type="ECO:0000259" key="1">
    <source>
        <dbReference type="SMART" id="SM00986"/>
    </source>
</evidence>
<dbReference type="InterPro" id="IPR005122">
    <property type="entry name" value="Uracil-DNA_glycosylase-like"/>
</dbReference>
<name>A0A9D1HTN9_9BACT</name>
<accession>A0A9D1HTN9</accession>
<proteinExistence type="predicted"/>
<reference evidence="2" key="1">
    <citation type="submission" date="2020-10" db="EMBL/GenBank/DDBJ databases">
        <authorList>
            <person name="Gilroy R."/>
        </authorList>
    </citation>
    <scope>NUCLEOTIDE SEQUENCE</scope>
    <source>
        <strain evidence="2">CHK197-8231</strain>
    </source>
</reference>
<dbReference type="Pfam" id="PF03167">
    <property type="entry name" value="UDG"/>
    <property type="match status" value="1"/>
</dbReference>
<dbReference type="EC" id="3.2.2.15" evidence="2"/>
<dbReference type="InterPro" id="IPR026353">
    <property type="entry name" value="Hypoxan-DNA_Glyclase"/>
</dbReference>
<gene>
    <name evidence="2" type="ORF">IAD49_00875</name>
</gene>
<dbReference type="InterPro" id="IPR036895">
    <property type="entry name" value="Uracil-DNA_glycosylase-like_sf"/>
</dbReference>
<evidence type="ECO:0000313" key="3">
    <source>
        <dbReference type="Proteomes" id="UP000824087"/>
    </source>
</evidence>
<dbReference type="CDD" id="cd10032">
    <property type="entry name" value="UDG-F6_HDG"/>
    <property type="match status" value="1"/>
</dbReference>
<evidence type="ECO:0000313" key="2">
    <source>
        <dbReference type="EMBL" id="HIU22112.1"/>
    </source>
</evidence>
<keyword evidence="2" id="KW-0378">Hydrolase</keyword>
<protein>
    <submittedName>
        <fullName evidence="2">DNA-deoxyinosine glycosylase</fullName>
        <ecNumber evidence="2">3.2.2.15</ecNumber>
    </submittedName>
</protein>
<dbReference type="EMBL" id="DVML01000007">
    <property type="protein sequence ID" value="HIU22112.1"/>
    <property type="molecule type" value="Genomic_DNA"/>
</dbReference>
<keyword evidence="2" id="KW-0326">Glycosidase</keyword>
<reference evidence="2" key="2">
    <citation type="journal article" date="2021" name="PeerJ">
        <title>Extensive microbial diversity within the chicken gut microbiome revealed by metagenomics and culture.</title>
        <authorList>
            <person name="Gilroy R."/>
            <person name="Ravi A."/>
            <person name="Getino M."/>
            <person name="Pursley I."/>
            <person name="Horton D.L."/>
            <person name="Alikhan N.F."/>
            <person name="Baker D."/>
            <person name="Gharbi K."/>
            <person name="Hall N."/>
            <person name="Watson M."/>
            <person name="Adriaenssens E.M."/>
            <person name="Foster-Nyarko E."/>
            <person name="Jarju S."/>
            <person name="Secka A."/>
            <person name="Antonio M."/>
            <person name="Oren A."/>
            <person name="Chaudhuri R.R."/>
            <person name="La Ragione R."/>
            <person name="Hildebrand F."/>
            <person name="Pallen M.J."/>
        </authorList>
    </citation>
    <scope>NUCLEOTIDE SEQUENCE</scope>
    <source>
        <strain evidence="2">CHK197-8231</strain>
    </source>
</reference>
<dbReference type="Proteomes" id="UP000824087">
    <property type="component" value="Unassembled WGS sequence"/>
</dbReference>
<sequence>MIEHQEHEFPPFYEEDSKILILGSFPSKKSREVGFYYMHPQNRFWKVLARVFECELPETLSDKKEFLRKNHIALWDVIESCDIKNSSDASIRNVEPTKIVELMKKTEIDTIVTTGKKAHELYQKHSKDIVGIEDITLPSTSSANIANYSEDDLVKCYQRLKEFL</sequence>
<organism evidence="2 3">
    <name type="scientific">Candidatus Fimihabitans intestinipullorum</name>
    <dbReference type="NCBI Taxonomy" id="2840820"/>
    <lineage>
        <taxon>Bacteria</taxon>
        <taxon>Bacillati</taxon>
        <taxon>Mycoplasmatota</taxon>
        <taxon>Mycoplasmatota incertae sedis</taxon>
        <taxon>Candidatus Fimihabitans</taxon>
    </lineage>
</organism>
<comment type="caution">
    <text evidence="2">The sequence shown here is derived from an EMBL/GenBank/DDBJ whole genome shotgun (WGS) entry which is preliminary data.</text>
</comment>
<dbReference type="Gene3D" id="3.40.470.10">
    <property type="entry name" value="Uracil-DNA glycosylase-like domain"/>
    <property type="match status" value="1"/>
</dbReference>
<dbReference type="SMART" id="SM00987">
    <property type="entry name" value="UreE_C"/>
    <property type="match status" value="1"/>
</dbReference>